<dbReference type="STRING" id="28885.EI16_01695"/>
<evidence type="ECO:0000256" key="1">
    <source>
        <dbReference type="ARBA" id="ARBA00022553"/>
    </source>
</evidence>
<evidence type="ECO:0000256" key="2">
    <source>
        <dbReference type="PROSITE-ProRule" id="PRU00169"/>
    </source>
</evidence>
<dbReference type="InterPro" id="IPR001789">
    <property type="entry name" value="Sig_transdc_resp-reg_receiver"/>
</dbReference>
<proteinExistence type="predicted"/>
<reference evidence="4 5" key="1">
    <citation type="submission" date="2014-04" db="EMBL/GenBank/DDBJ databases">
        <title>Draft genome sequence of Hydrogenovibrio marinus MH-110, a model organism for aerobic H2 metabolism.</title>
        <authorList>
            <person name="Cha H.J."/>
            <person name="Jo B.H."/>
            <person name="Hwang B.H."/>
        </authorList>
    </citation>
    <scope>NUCLEOTIDE SEQUENCE [LARGE SCALE GENOMIC DNA]</scope>
    <source>
        <strain evidence="4 5">MH-110</strain>
    </source>
</reference>
<dbReference type="GO" id="GO:0016301">
    <property type="term" value="F:kinase activity"/>
    <property type="evidence" value="ECO:0007669"/>
    <property type="project" value="UniProtKB-KW"/>
</dbReference>
<comment type="caution">
    <text evidence="4">The sequence shown here is derived from an EMBL/GenBank/DDBJ whole genome shotgun (WGS) entry which is preliminary data.</text>
</comment>
<accession>A0A066ZY49</accession>
<dbReference type="Proteomes" id="UP000027341">
    <property type="component" value="Unassembled WGS sequence"/>
</dbReference>
<dbReference type="AlphaFoldDB" id="A0A066ZY49"/>
<keyword evidence="4" id="KW-0418">Kinase</keyword>
<dbReference type="GO" id="GO:0000160">
    <property type="term" value="P:phosphorelay signal transduction system"/>
    <property type="evidence" value="ECO:0007669"/>
    <property type="project" value="InterPro"/>
</dbReference>
<feature type="domain" description="Response regulatory" evidence="3">
    <location>
        <begin position="3"/>
        <end position="118"/>
    </location>
</feature>
<dbReference type="SUPFAM" id="SSF52172">
    <property type="entry name" value="CheY-like"/>
    <property type="match status" value="1"/>
</dbReference>
<keyword evidence="4" id="KW-0808">Transferase</keyword>
<keyword evidence="5" id="KW-1185">Reference proteome</keyword>
<evidence type="ECO:0000259" key="3">
    <source>
        <dbReference type="PROSITE" id="PS50110"/>
    </source>
</evidence>
<keyword evidence="1 2" id="KW-0597">Phosphoprotein</keyword>
<gene>
    <name evidence="4" type="ORF">EI16_01695</name>
</gene>
<evidence type="ECO:0000313" key="4">
    <source>
        <dbReference type="EMBL" id="KDN95050.1"/>
    </source>
</evidence>
<dbReference type="PROSITE" id="PS50110">
    <property type="entry name" value="RESPONSE_REGULATORY"/>
    <property type="match status" value="1"/>
</dbReference>
<dbReference type="EMBL" id="JMIU01000001">
    <property type="protein sequence ID" value="KDN95050.1"/>
    <property type="molecule type" value="Genomic_DNA"/>
</dbReference>
<protein>
    <submittedName>
        <fullName evidence="4">Histidine kinase</fullName>
    </submittedName>
</protein>
<sequence>MNKILYIDDAPSMRKLVEMVLSSEFELTLASNGQEALDATKQEQFDVIISDINMPVMNGLEFLEKVRAEENYKFTPVLMMTTEASREMKDQGKKLGATGWIVKPFDPVKLPGIIRKVI</sequence>
<dbReference type="InterPro" id="IPR011006">
    <property type="entry name" value="CheY-like_superfamily"/>
</dbReference>
<dbReference type="Gene3D" id="3.40.50.2300">
    <property type="match status" value="1"/>
</dbReference>
<evidence type="ECO:0000313" key="5">
    <source>
        <dbReference type="Proteomes" id="UP000027341"/>
    </source>
</evidence>
<dbReference type="Pfam" id="PF00072">
    <property type="entry name" value="Response_reg"/>
    <property type="match status" value="1"/>
</dbReference>
<dbReference type="RefSeq" id="WP_029908774.1">
    <property type="nucleotide sequence ID" value="NZ_AP020335.1"/>
</dbReference>
<dbReference type="PANTHER" id="PTHR44591">
    <property type="entry name" value="STRESS RESPONSE REGULATOR PROTEIN 1"/>
    <property type="match status" value="1"/>
</dbReference>
<dbReference type="PANTHER" id="PTHR44591:SF25">
    <property type="entry name" value="CHEMOTAXIS TWO-COMPONENT RESPONSE REGULATOR"/>
    <property type="match status" value="1"/>
</dbReference>
<dbReference type="InterPro" id="IPR050595">
    <property type="entry name" value="Bact_response_regulator"/>
</dbReference>
<feature type="modified residue" description="4-aspartylphosphate" evidence="2">
    <location>
        <position position="51"/>
    </location>
</feature>
<name>A0A066ZY49_HYDMR</name>
<dbReference type="SMART" id="SM00448">
    <property type="entry name" value="REC"/>
    <property type="match status" value="1"/>
</dbReference>
<organism evidence="4 5">
    <name type="scientific">Hydrogenovibrio marinus</name>
    <dbReference type="NCBI Taxonomy" id="28885"/>
    <lineage>
        <taxon>Bacteria</taxon>
        <taxon>Pseudomonadati</taxon>
        <taxon>Pseudomonadota</taxon>
        <taxon>Gammaproteobacteria</taxon>
        <taxon>Thiotrichales</taxon>
        <taxon>Piscirickettsiaceae</taxon>
        <taxon>Hydrogenovibrio</taxon>
    </lineage>
</organism>